<evidence type="ECO:0000313" key="1">
    <source>
        <dbReference type="EMBL" id="CAJ1060806.1"/>
    </source>
</evidence>
<gene>
    <name evidence="1" type="ORF">XNOV1_A032477</name>
</gene>
<keyword evidence="2" id="KW-1185">Reference proteome</keyword>
<dbReference type="AlphaFoldDB" id="A0AAV1FIK8"/>
<accession>A0AAV1FIK8</accession>
<sequence length="57" mass="5840">MSSTKHCLFGLQVGCKRGWMLAGTTGDGGKEGHLQTSAGGGGFECTAETVYEASAWA</sequence>
<dbReference type="Proteomes" id="UP001178508">
    <property type="component" value="Chromosome 7"/>
</dbReference>
<protein>
    <submittedName>
        <fullName evidence="1">Uncharacterized protein</fullName>
    </submittedName>
</protein>
<proteinExistence type="predicted"/>
<feature type="non-terminal residue" evidence="1">
    <location>
        <position position="57"/>
    </location>
</feature>
<name>A0AAV1FIK8_XYRNO</name>
<reference evidence="1" key="1">
    <citation type="submission" date="2023-08" db="EMBL/GenBank/DDBJ databases">
        <authorList>
            <person name="Alioto T."/>
            <person name="Alioto T."/>
            <person name="Gomez Garrido J."/>
        </authorList>
    </citation>
    <scope>NUCLEOTIDE SEQUENCE</scope>
</reference>
<organism evidence="1 2">
    <name type="scientific">Xyrichtys novacula</name>
    <name type="common">Pearly razorfish</name>
    <name type="synonym">Hemipteronotus novacula</name>
    <dbReference type="NCBI Taxonomy" id="13765"/>
    <lineage>
        <taxon>Eukaryota</taxon>
        <taxon>Metazoa</taxon>
        <taxon>Chordata</taxon>
        <taxon>Craniata</taxon>
        <taxon>Vertebrata</taxon>
        <taxon>Euteleostomi</taxon>
        <taxon>Actinopterygii</taxon>
        <taxon>Neopterygii</taxon>
        <taxon>Teleostei</taxon>
        <taxon>Neoteleostei</taxon>
        <taxon>Acanthomorphata</taxon>
        <taxon>Eupercaria</taxon>
        <taxon>Labriformes</taxon>
        <taxon>Labridae</taxon>
        <taxon>Xyrichtys</taxon>
    </lineage>
</organism>
<dbReference type="EMBL" id="OY660870">
    <property type="protein sequence ID" value="CAJ1060806.1"/>
    <property type="molecule type" value="Genomic_DNA"/>
</dbReference>
<evidence type="ECO:0000313" key="2">
    <source>
        <dbReference type="Proteomes" id="UP001178508"/>
    </source>
</evidence>